<evidence type="ECO:0008006" key="4">
    <source>
        <dbReference type="Google" id="ProtNLM"/>
    </source>
</evidence>
<feature type="chain" id="PRO_5039234453" description="Secreted protein" evidence="1">
    <location>
        <begin position="32"/>
        <end position="136"/>
    </location>
</feature>
<reference evidence="3" key="1">
    <citation type="submission" date="2015-07" db="EMBL/GenBank/DDBJ databases">
        <authorList>
            <person name="Ju K.-S."/>
            <person name="Doroghazi J.R."/>
            <person name="Metcalf W.W."/>
        </authorList>
    </citation>
    <scope>NUCLEOTIDE SEQUENCE [LARGE SCALE GENOMIC DNA]</scope>
    <source>
        <strain evidence="3">NRRL ISP-5002</strain>
    </source>
</reference>
<evidence type="ECO:0000313" key="2">
    <source>
        <dbReference type="EMBL" id="KPC64871.1"/>
    </source>
</evidence>
<feature type="signal peptide" evidence="1">
    <location>
        <begin position="1"/>
        <end position="31"/>
    </location>
</feature>
<proteinExistence type="predicted"/>
<gene>
    <name evidence="2" type="ORF">ADL29_09575</name>
</gene>
<accession>A0A0N0H1W7</accession>
<protein>
    <recommendedName>
        <fullName evidence="4">Secreted protein</fullName>
    </recommendedName>
</protein>
<dbReference type="AlphaFoldDB" id="A0A0N0H1W7"/>
<dbReference type="RefSeq" id="WP_053923249.1">
    <property type="nucleotide sequence ID" value="NZ_LGKG01000068.1"/>
</dbReference>
<keyword evidence="1" id="KW-0732">Signal</keyword>
<sequence length="136" mass="14068">MSPHTTSRTRRPVTTALAVLTAAALAIPALSACSAVNKAVNCANTASAVVDAVDKLQQATGSALDDPQKAEQALDDIDRNLKKARDSSSDPDLAKAIDKMNTGIKDARKDIKAAKAPDLQPITDAAGEMTKICTPG</sequence>
<comment type="caution">
    <text evidence="2">The sequence shown here is derived from an EMBL/GenBank/DDBJ whole genome shotgun (WGS) entry which is preliminary data.</text>
</comment>
<evidence type="ECO:0000256" key="1">
    <source>
        <dbReference type="SAM" id="SignalP"/>
    </source>
</evidence>
<dbReference type="EMBL" id="LGKG01000068">
    <property type="protein sequence ID" value="KPC64871.1"/>
    <property type="molecule type" value="Genomic_DNA"/>
</dbReference>
<organism evidence="2 3">
    <name type="scientific">Streptomyces chattanoogensis</name>
    <dbReference type="NCBI Taxonomy" id="66876"/>
    <lineage>
        <taxon>Bacteria</taxon>
        <taxon>Bacillati</taxon>
        <taxon>Actinomycetota</taxon>
        <taxon>Actinomycetes</taxon>
        <taxon>Kitasatosporales</taxon>
        <taxon>Streptomycetaceae</taxon>
        <taxon>Streptomyces</taxon>
    </lineage>
</organism>
<dbReference type="Proteomes" id="UP000037982">
    <property type="component" value="Unassembled WGS sequence"/>
</dbReference>
<name>A0A0N0H1W7_9ACTN</name>
<keyword evidence="3" id="KW-1185">Reference proteome</keyword>
<dbReference type="PATRIC" id="fig|66876.3.peg.2082"/>
<evidence type="ECO:0000313" key="3">
    <source>
        <dbReference type="Proteomes" id="UP000037982"/>
    </source>
</evidence>